<dbReference type="Gene3D" id="3.40.50.2300">
    <property type="match status" value="1"/>
</dbReference>
<comment type="function">
    <text evidence="5">Involved in chemotaxis. Part of a chemotaxis signal transduction system that modulates chemotaxis in response to various stimuli. Catalyzes the demethylation of specific methylglutamate residues introduced into the chemoreceptors (methyl-accepting chemotaxis proteins or MCP) by CheR. Also mediates the irreversible deamidation of specific glutamine residues to glutamic acid.</text>
</comment>
<dbReference type="CDD" id="cd17541">
    <property type="entry name" value="REC_CheB-like"/>
    <property type="match status" value="1"/>
</dbReference>
<evidence type="ECO:0000256" key="1">
    <source>
        <dbReference type="ARBA" id="ARBA00022490"/>
    </source>
</evidence>
<dbReference type="HAMAP" id="MF_00099">
    <property type="entry name" value="CheB_chemtxs"/>
    <property type="match status" value="1"/>
</dbReference>
<evidence type="ECO:0000256" key="6">
    <source>
        <dbReference type="PROSITE-ProRule" id="PRU00050"/>
    </source>
</evidence>
<sequence>MKPVRVLVVDDSTTVRSLIRMLLARDRNVEVVGEAADPHEARAAIKALNPDVITLDVEMPKMNGLEFLDKIMRLRPTPVIMVSSQTTRGASAAITALEMGAFDCVAKPGPGEQDSFAELLTAKVKAAAGSRVRLLSTSERAAPSHGSAALSVGGAYRPDGRIVAIGASTGGVEALVAVLSELPPNCPPTVITQHMPATFTKTFAERLDRLSRPSVSEASDGAPLTPGHIYLAPGGAAHLEIAPSAPFRCRLTKGDPVNGHRPSVDVLFQSVAKAAGAHALGVILTGMGRDGAEGLLAMRTAGAPTLGQDEASCLIYGMPKAAFERGATQKQVPLNRIAAEILRITCSE</sequence>
<proteinExistence type="inferred from homology"/>
<dbReference type="Pfam" id="PF00072">
    <property type="entry name" value="Response_reg"/>
    <property type="match status" value="1"/>
</dbReference>
<dbReference type="PANTHER" id="PTHR42872:SF6">
    <property type="entry name" value="PROTEIN-GLUTAMATE METHYLESTERASE_PROTEIN-GLUTAMINE GLUTAMINASE"/>
    <property type="match status" value="1"/>
</dbReference>
<dbReference type="NCBIfam" id="NF009206">
    <property type="entry name" value="PRK12555.1"/>
    <property type="match status" value="1"/>
</dbReference>
<dbReference type="InterPro" id="IPR011006">
    <property type="entry name" value="CheY-like_superfamily"/>
</dbReference>
<gene>
    <name evidence="5" type="primary">cheB</name>
    <name evidence="10" type="ORF">RZS28_11730</name>
</gene>
<feature type="active site" evidence="5 6">
    <location>
        <position position="194"/>
    </location>
</feature>
<keyword evidence="2 5" id="KW-0145">Chemotaxis</keyword>
<dbReference type="EC" id="3.5.1.44" evidence="5"/>
<comment type="catalytic activity">
    <reaction evidence="4 5">
        <text>[protein]-L-glutamate 5-O-methyl ester + H2O = L-glutamyl-[protein] + methanol + H(+)</text>
        <dbReference type="Rhea" id="RHEA:23236"/>
        <dbReference type="Rhea" id="RHEA-COMP:10208"/>
        <dbReference type="Rhea" id="RHEA-COMP:10311"/>
        <dbReference type="ChEBI" id="CHEBI:15377"/>
        <dbReference type="ChEBI" id="CHEBI:15378"/>
        <dbReference type="ChEBI" id="CHEBI:17790"/>
        <dbReference type="ChEBI" id="CHEBI:29973"/>
        <dbReference type="ChEBI" id="CHEBI:82795"/>
        <dbReference type="EC" id="3.1.1.61"/>
    </reaction>
</comment>
<keyword evidence="1 5" id="KW-0963">Cytoplasm</keyword>
<evidence type="ECO:0000256" key="5">
    <source>
        <dbReference type="HAMAP-Rule" id="MF_00099"/>
    </source>
</evidence>
<feature type="active site" evidence="5 6">
    <location>
        <position position="290"/>
    </location>
</feature>
<accession>A0ABZ0HPM9</accession>
<keyword evidence="3 5" id="KW-0378">Hydrolase</keyword>
<dbReference type="SUPFAM" id="SSF52738">
    <property type="entry name" value="Methylesterase CheB, C-terminal domain"/>
    <property type="match status" value="1"/>
</dbReference>
<dbReference type="Gene3D" id="3.40.50.180">
    <property type="entry name" value="Methylesterase CheB, C-terminal domain"/>
    <property type="match status" value="1"/>
</dbReference>
<comment type="PTM">
    <text evidence="5">Phosphorylated by CheA. Phosphorylation of the N-terminal regulatory domain activates the methylesterase activity.</text>
</comment>
<dbReference type="InterPro" id="IPR035909">
    <property type="entry name" value="CheB_C"/>
</dbReference>
<dbReference type="PROSITE" id="PS50122">
    <property type="entry name" value="CHEB"/>
    <property type="match status" value="1"/>
</dbReference>
<dbReference type="RefSeq" id="WP_407337929.1">
    <property type="nucleotide sequence ID" value="NZ_CP136862.1"/>
</dbReference>
<evidence type="ECO:0000256" key="4">
    <source>
        <dbReference type="ARBA" id="ARBA00048267"/>
    </source>
</evidence>
<evidence type="ECO:0000313" key="10">
    <source>
        <dbReference type="EMBL" id="WOJ88493.1"/>
    </source>
</evidence>
<dbReference type="NCBIfam" id="NF001965">
    <property type="entry name" value="PRK00742.1"/>
    <property type="match status" value="1"/>
</dbReference>
<feature type="active site" evidence="5 6">
    <location>
        <position position="168"/>
    </location>
</feature>
<evidence type="ECO:0000259" key="8">
    <source>
        <dbReference type="PROSITE" id="PS50110"/>
    </source>
</evidence>
<evidence type="ECO:0000256" key="2">
    <source>
        <dbReference type="ARBA" id="ARBA00022500"/>
    </source>
</evidence>
<keyword evidence="5 7" id="KW-0597">Phosphoprotein</keyword>
<dbReference type="InterPro" id="IPR008248">
    <property type="entry name" value="CheB-like"/>
</dbReference>
<comment type="similarity">
    <text evidence="5">Belongs to the CheB family.</text>
</comment>
<dbReference type="Proteomes" id="UP001626536">
    <property type="component" value="Chromosome"/>
</dbReference>
<dbReference type="PROSITE" id="PS50110">
    <property type="entry name" value="RESPONSE_REGULATORY"/>
    <property type="match status" value="1"/>
</dbReference>
<evidence type="ECO:0000313" key="11">
    <source>
        <dbReference type="Proteomes" id="UP001626536"/>
    </source>
</evidence>
<dbReference type="CDD" id="cd16432">
    <property type="entry name" value="CheB_Rec"/>
    <property type="match status" value="1"/>
</dbReference>
<dbReference type="SUPFAM" id="SSF52172">
    <property type="entry name" value="CheY-like"/>
    <property type="match status" value="1"/>
</dbReference>
<evidence type="ECO:0000259" key="9">
    <source>
        <dbReference type="PROSITE" id="PS50122"/>
    </source>
</evidence>
<dbReference type="Pfam" id="PF01339">
    <property type="entry name" value="CheB_methylest"/>
    <property type="match status" value="1"/>
</dbReference>
<dbReference type="SMART" id="SM00448">
    <property type="entry name" value="REC"/>
    <property type="match status" value="1"/>
</dbReference>
<dbReference type="EMBL" id="CP136862">
    <property type="protein sequence ID" value="WOJ88493.1"/>
    <property type="molecule type" value="Genomic_DNA"/>
</dbReference>
<feature type="domain" description="CheB-type methylesterase" evidence="9">
    <location>
        <begin position="156"/>
        <end position="348"/>
    </location>
</feature>
<keyword evidence="11" id="KW-1185">Reference proteome</keyword>
<feature type="modified residue" description="4-aspartylphosphate" evidence="5 7">
    <location>
        <position position="56"/>
    </location>
</feature>
<comment type="domain">
    <text evidence="5">Contains a C-terminal catalytic domain, and an N-terminal region which modulates catalytic activity.</text>
</comment>
<reference evidence="10 11" key="1">
    <citation type="submission" date="2023-10" db="EMBL/GenBank/DDBJ databases">
        <title>Novel methanotroph of the genus Methylocapsa from a subarctic wetland.</title>
        <authorList>
            <person name="Belova S.E."/>
            <person name="Oshkin I.Y."/>
            <person name="Miroshnikov K."/>
            <person name="Dedysh S.N."/>
        </authorList>
    </citation>
    <scope>NUCLEOTIDE SEQUENCE [LARGE SCALE GENOMIC DNA]</scope>
    <source>
        <strain evidence="10 11">RX1</strain>
    </source>
</reference>
<name>A0ABZ0HPM9_9HYPH</name>
<comment type="subcellular location">
    <subcellularLocation>
        <location evidence="5">Cytoplasm</location>
    </subcellularLocation>
</comment>
<dbReference type="EC" id="3.1.1.61" evidence="5"/>
<organism evidence="10 11">
    <name type="scientific">Methylocapsa polymorpha</name>
    <dbReference type="NCBI Taxonomy" id="3080828"/>
    <lineage>
        <taxon>Bacteria</taxon>
        <taxon>Pseudomonadati</taxon>
        <taxon>Pseudomonadota</taxon>
        <taxon>Alphaproteobacteria</taxon>
        <taxon>Hyphomicrobiales</taxon>
        <taxon>Beijerinckiaceae</taxon>
        <taxon>Methylocapsa</taxon>
    </lineage>
</organism>
<dbReference type="InterPro" id="IPR000673">
    <property type="entry name" value="Sig_transdc_resp-reg_Me-estase"/>
</dbReference>
<dbReference type="PANTHER" id="PTHR42872">
    <property type="entry name" value="PROTEIN-GLUTAMATE METHYLESTERASE/PROTEIN-GLUTAMINE GLUTAMINASE"/>
    <property type="match status" value="1"/>
</dbReference>
<dbReference type="GO" id="GO:0008984">
    <property type="term" value="F:protein-glutamate methylesterase activity"/>
    <property type="evidence" value="ECO:0007669"/>
    <property type="project" value="UniProtKB-EC"/>
</dbReference>
<evidence type="ECO:0000256" key="7">
    <source>
        <dbReference type="PROSITE-ProRule" id="PRU00169"/>
    </source>
</evidence>
<feature type="domain" description="Response regulatory" evidence="8">
    <location>
        <begin position="5"/>
        <end position="122"/>
    </location>
</feature>
<evidence type="ECO:0000256" key="3">
    <source>
        <dbReference type="ARBA" id="ARBA00022801"/>
    </source>
</evidence>
<protein>
    <recommendedName>
        <fullName evidence="5">Protein-glutamate methylesterase/protein-glutamine glutaminase</fullName>
        <ecNumber evidence="5">3.1.1.61</ecNumber>
        <ecNumber evidence="5">3.5.1.44</ecNumber>
    </recommendedName>
</protein>
<dbReference type="InterPro" id="IPR001789">
    <property type="entry name" value="Sig_transdc_resp-reg_receiver"/>
</dbReference>
<comment type="catalytic activity">
    <reaction evidence="5">
        <text>L-glutaminyl-[protein] + H2O = L-glutamyl-[protein] + NH4(+)</text>
        <dbReference type="Rhea" id="RHEA:16441"/>
        <dbReference type="Rhea" id="RHEA-COMP:10207"/>
        <dbReference type="Rhea" id="RHEA-COMP:10208"/>
        <dbReference type="ChEBI" id="CHEBI:15377"/>
        <dbReference type="ChEBI" id="CHEBI:28938"/>
        <dbReference type="ChEBI" id="CHEBI:29973"/>
        <dbReference type="ChEBI" id="CHEBI:30011"/>
        <dbReference type="EC" id="3.5.1.44"/>
    </reaction>
</comment>
<dbReference type="PIRSF" id="PIRSF000876">
    <property type="entry name" value="RR_chemtxs_CheB"/>
    <property type="match status" value="1"/>
</dbReference>